<feature type="region of interest" description="Disordered" evidence="5">
    <location>
        <begin position="417"/>
        <end position="443"/>
    </location>
</feature>
<dbReference type="InterPro" id="IPR027417">
    <property type="entry name" value="P-loop_NTPase"/>
</dbReference>
<dbReference type="InterPro" id="IPR002078">
    <property type="entry name" value="Sigma_54_int"/>
</dbReference>
<evidence type="ECO:0000256" key="5">
    <source>
        <dbReference type="SAM" id="MobiDB-lite"/>
    </source>
</evidence>
<evidence type="ECO:0000259" key="6">
    <source>
        <dbReference type="PROSITE" id="PS50045"/>
    </source>
</evidence>
<dbReference type="PROSITE" id="PS50045">
    <property type="entry name" value="SIGMA54_INTERACT_4"/>
    <property type="match status" value="1"/>
</dbReference>
<keyword evidence="4" id="KW-0804">Transcription</keyword>
<dbReference type="InterPro" id="IPR025943">
    <property type="entry name" value="Sigma_54_int_dom_ATP-bd_2"/>
</dbReference>
<feature type="domain" description="Sigma-54 factor interaction" evidence="6">
    <location>
        <begin position="157"/>
        <end position="385"/>
    </location>
</feature>
<dbReference type="Proteomes" id="UP000238196">
    <property type="component" value="Unassembled WGS sequence"/>
</dbReference>
<dbReference type="Pfam" id="PF02954">
    <property type="entry name" value="HTH_8"/>
    <property type="match status" value="1"/>
</dbReference>
<protein>
    <submittedName>
        <fullName evidence="7">Sigma-54-dependent Fis family transcriptional regulator</fullName>
    </submittedName>
</protein>
<keyword evidence="3" id="KW-0805">Transcription regulation</keyword>
<dbReference type="PANTHER" id="PTHR32071:SF112">
    <property type="entry name" value="REGULATORY PROTEIN"/>
    <property type="match status" value="1"/>
</dbReference>
<dbReference type="CDD" id="cd00130">
    <property type="entry name" value="PAS"/>
    <property type="match status" value="1"/>
</dbReference>
<dbReference type="Pfam" id="PF00158">
    <property type="entry name" value="Sigma54_activat"/>
    <property type="match status" value="1"/>
</dbReference>
<dbReference type="InterPro" id="IPR002197">
    <property type="entry name" value="HTH_Fis"/>
</dbReference>
<dbReference type="Gene3D" id="1.10.10.60">
    <property type="entry name" value="Homeodomain-like"/>
    <property type="match status" value="1"/>
</dbReference>
<keyword evidence="2" id="KW-0067">ATP-binding</keyword>
<comment type="caution">
    <text evidence="7">The sequence shown here is derived from an EMBL/GenBank/DDBJ whole genome shotgun (WGS) entry which is preliminary data.</text>
</comment>
<dbReference type="Pfam" id="PF25601">
    <property type="entry name" value="AAA_lid_14"/>
    <property type="match status" value="1"/>
</dbReference>
<evidence type="ECO:0000313" key="7">
    <source>
        <dbReference type="EMBL" id="PPC77789.1"/>
    </source>
</evidence>
<dbReference type="SMART" id="SM00382">
    <property type="entry name" value="AAA"/>
    <property type="match status" value="1"/>
</dbReference>
<gene>
    <name evidence="7" type="ORF">C4K68_08355</name>
</gene>
<dbReference type="PROSITE" id="PS00675">
    <property type="entry name" value="SIGMA54_INTERACT_1"/>
    <property type="match status" value="1"/>
</dbReference>
<proteinExistence type="predicted"/>
<reference evidence="7 8" key="1">
    <citation type="submission" date="2018-02" db="EMBL/GenBank/DDBJ databases">
        <title>novel marine gammaproteobacteria from coastal saline agro ecosystem.</title>
        <authorList>
            <person name="Krishnan R."/>
            <person name="Ramesh Kumar N."/>
        </authorList>
    </citation>
    <scope>NUCLEOTIDE SEQUENCE [LARGE SCALE GENOMIC DNA]</scope>
    <source>
        <strain evidence="7 8">228</strain>
    </source>
</reference>
<name>A0A2S5KTD5_9PROT</name>
<dbReference type="SUPFAM" id="SSF55785">
    <property type="entry name" value="PYP-like sensor domain (PAS domain)"/>
    <property type="match status" value="1"/>
</dbReference>
<dbReference type="EMBL" id="PRLP01000025">
    <property type="protein sequence ID" value="PPC77789.1"/>
    <property type="molecule type" value="Genomic_DNA"/>
</dbReference>
<evidence type="ECO:0000256" key="4">
    <source>
        <dbReference type="ARBA" id="ARBA00023163"/>
    </source>
</evidence>
<dbReference type="SUPFAM" id="SSF46689">
    <property type="entry name" value="Homeodomain-like"/>
    <property type="match status" value="1"/>
</dbReference>
<evidence type="ECO:0000313" key="8">
    <source>
        <dbReference type="Proteomes" id="UP000238196"/>
    </source>
</evidence>
<dbReference type="Gene3D" id="3.40.50.300">
    <property type="entry name" value="P-loop containing nucleotide triphosphate hydrolases"/>
    <property type="match status" value="1"/>
</dbReference>
<dbReference type="GO" id="GO:0005524">
    <property type="term" value="F:ATP binding"/>
    <property type="evidence" value="ECO:0007669"/>
    <property type="project" value="UniProtKB-KW"/>
</dbReference>
<evidence type="ECO:0000256" key="3">
    <source>
        <dbReference type="ARBA" id="ARBA00023015"/>
    </source>
</evidence>
<dbReference type="InterPro" id="IPR025662">
    <property type="entry name" value="Sigma_54_int_dom_ATP-bd_1"/>
</dbReference>
<dbReference type="FunFam" id="3.40.50.300:FF:000006">
    <property type="entry name" value="DNA-binding transcriptional regulator NtrC"/>
    <property type="match status" value="1"/>
</dbReference>
<dbReference type="PROSITE" id="PS00676">
    <property type="entry name" value="SIGMA54_INTERACT_2"/>
    <property type="match status" value="1"/>
</dbReference>
<dbReference type="SUPFAM" id="SSF52540">
    <property type="entry name" value="P-loop containing nucleoside triphosphate hydrolases"/>
    <property type="match status" value="1"/>
</dbReference>
<accession>A0A2S5KTD5</accession>
<dbReference type="InterPro" id="IPR000014">
    <property type="entry name" value="PAS"/>
</dbReference>
<evidence type="ECO:0000256" key="2">
    <source>
        <dbReference type="ARBA" id="ARBA00022840"/>
    </source>
</evidence>
<dbReference type="InterPro" id="IPR013656">
    <property type="entry name" value="PAS_4"/>
</dbReference>
<dbReference type="InterPro" id="IPR003593">
    <property type="entry name" value="AAA+_ATPase"/>
</dbReference>
<dbReference type="GO" id="GO:0043565">
    <property type="term" value="F:sequence-specific DNA binding"/>
    <property type="evidence" value="ECO:0007669"/>
    <property type="project" value="InterPro"/>
</dbReference>
<sequence>MAVWREPVSTELQGVLACLGEFLDSLEQPVTIVDQRGVFVYYNHYSAAIDGVDAAQVLDQPLLQACPSLTADTSTLMRCLTQEQRFIHCHQRYETPLGQVIDYLHTALPLYGASGQIIGAIEVGRDLSHYRSLTNQVLDLSARLLEAGSQRQQGDAIITADPQMQQQLGHLDACAGADVPVLIYGETGTGKELFARRVHQRSKRAEKAWITLNCAAIPDTLLESTLFGTTRGAFTGAETRKGLFALADGGSLFLDELNSMPIELQGKLLRVLQDGRFSPLGSGREQQVNVRIIAAMNTPPWEEIRAGRLREDLFYRLNVGFIRVPPLRERRSDIAVLAAHFIRMHAADIRPDIQGISEQALQALQQHPWPGNVRMLENVIQRSLLLAPSGQPWLEKLHFLDESEVVRTSVSPVATSEIAQSADHSSPAAITPSLPAPAAPPEVASPASLPVQLAALERQLIQQAMATSAGHIGAAAELLGIPRTTLQSKLRKLGL</sequence>
<keyword evidence="1" id="KW-0547">Nucleotide-binding</keyword>
<dbReference type="Pfam" id="PF08448">
    <property type="entry name" value="PAS_4"/>
    <property type="match status" value="1"/>
</dbReference>
<dbReference type="GO" id="GO:0006355">
    <property type="term" value="P:regulation of DNA-templated transcription"/>
    <property type="evidence" value="ECO:0007669"/>
    <property type="project" value="InterPro"/>
</dbReference>
<dbReference type="AlphaFoldDB" id="A0A2S5KTD5"/>
<dbReference type="CDD" id="cd00009">
    <property type="entry name" value="AAA"/>
    <property type="match status" value="1"/>
</dbReference>
<dbReference type="Gene3D" id="1.10.8.60">
    <property type="match status" value="1"/>
</dbReference>
<evidence type="ECO:0000256" key="1">
    <source>
        <dbReference type="ARBA" id="ARBA00022741"/>
    </source>
</evidence>
<dbReference type="PANTHER" id="PTHR32071">
    <property type="entry name" value="TRANSCRIPTIONAL REGULATORY PROTEIN"/>
    <property type="match status" value="1"/>
</dbReference>
<dbReference type="InterPro" id="IPR035965">
    <property type="entry name" value="PAS-like_dom_sf"/>
</dbReference>
<dbReference type="PRINTS" id="PR01590">
    <property type="entry name" value="HTHFIS"/>
</dbReference>
<organism evidence="7 8">
    <name type="scientific">Proteobacteria bacterium 228</name>
    <dbReference type="NCBI Taxonomy" id="2083153"/>
    <lineage>
        <taxon>Bacteria</taxon>
        <taxon>Pseudomonadati</taxon>
        <taxon>Pseudomonadota</taxon>
    </lineage>
</organism>
<dbReference type="InterPro" id="IPR058031">
    <property type="entry name" value="AAA_lid_NorR"/>
</dbReference>
<dbReference type="InterPro" id="IPR009057">
    <property type="entry name" value="Homeodomain-like_sf"/>
</dbReference>
<dbReference type="OrthoDB" id="9804019at2"/>
<dbReference type="Gene3D" id="3.30.450.20">
    <property type="entry name" value="PAS domain"/>
    <property type="match status" value="1"/>
</dbReference>